<evidence type="ECO:0000313" key="3">
    <source>
        <dbReference type="Proteomes" id="UP000789572"/>
    </source>
</evidence>
<evidence type="ECO:0000313" key="2">
    <source>
        <dbReference type="EMBL" id="CAG8647347.1"/>
    </source>
</evidence>
<reference evidence="2" key="1">
    <citation type="submission" date="2021-06" db="EMBL/GenBank/DDBJ databases">
        <authorList>
            <person name="Kallberg Y."/>
            <person name="Tangrot J."/>
            <person name="Rosling A."/>
        </authorList>
    </citation>
    <scope>NUCLEOTIDE SEQUENCE</scope>
    <source>
        <strain evidence="2">IA702</strain>
    </source>
</reference>
<name>A0A9N9H0C1_9GLOM</name>
<dbReference type="AlphaFoldDB" id="A0A9N9H0C1"/>
<gene>
    <name evidence="2" type="ORF">POCULU_LOCUS9756</name>
</gene>
<evidence type="ECO:0000256" key="1">
    <source>
        <dbReference type="SAM" id="MobiDB-lite"/>
    </source>
</evidence>
<feature type="region of interest" description="Disordered" evidence="1">
    <location>
        <begin position="1"/>
        <end position="25"/>
    </location>
</feature>
<dbReference type="Proteomes" id="UP000789572">
    <property type="component" value="Unassembled WGS sequence"/>
</dbReference>
<proteinExistence type="predicted"/>
<protein>
    <submittedName>
        <fullName evidence="2">3361_t:CDS:1</fullName>
    </submittedName>
</protein>
<comment type="caution">
    <text evidence="2">The sequence shown here is derived from an EMBL/GenBank/DDBJ whole genome shotgun (WGS) entry which is preliminary data.</text>
</comment>
<dbReference type="EMBL" id="CAJVPJ010004009">
    <property type="protein sequence ID" value="CAG8647347.1"/>
    <property type="molecule type" value="Genomic_DNA"/>
</dbReference>
<keyword evidence="3" id="KW-1185">Reference proteome</keyword>
<feature type="non-terminal residue" evidence="2">
    <location>
        <position position="45"/>
    </location>
</feature>
<organism evidence="2 3">
    <name type="scientific">Paraglomus occultum</name>
    <dbReference type="NCBI Taxonomy" id="144539"/>
    <lineage>
        <taxon>Eukaryota</taxon>
        <taxon>Fungi</taxon>
        <taxon>Fungi incertae sedis</taxon>
        <taxon>Mucoromycota</taxon>
        <taxon>Glomeromycotina</taxon>
        <taxon>Glomeromycetes</taxon>
        <taxon>Paraglomerales</taxon>
        <taxon>Paraglomeraceae</taxon>
        <taxon>Paraglomus</taxon>
    </lineage>
</organism>
<accession>A0A9N9H0C1</accession>
<sequence>MDPKARMGLRTPLYGHRKTIRPGEEMPNMDATFAFLIREEGAPGL</sequence>